<proteinExistence type="predicted"/>
<dbReference type="Pfam" id="PF26300">
    <property type="entry name" value="PEPCK_PPi_lobe_2"/>
    <property type="match status" value="1"/>
</dbReference>
<evidence type="ECO:0000313" key="2">
    <source>
        <dbReference type="EMBL" id="MCH4551785.1"/>
    </source>
</evidence>
<accession>A0ABS9RFR3</accession>
<sequence length="1158" mass="131383">MKTNKTNSSNQFQSRKDTVQYINLQLAALGQPLFKDKEGASQKFCNPKLQSLTKAFTQGFKEKSRLLSNHLAPVDQRIQDFINDYLKDIPFIKTISIPNDTLVLNQKGHAREISLPPDENSFSSENVKSYRIKQGILNNPLHDKRTTKGTFHIVESNLPVPLDKKEVSKLTFAHFLKAAFSPSDALNTLPLTASQEDKAKVMVSLLLRPTVCPEVKGVIAQKSMEVRFFAPGSLVSNLDFVESIFGNAGDPNLAHNDAALDTEHWTGHTGCIILAPQLKTLKKKDVGLPHWDQATERQRSEGMCWKNENEIYNDGGAFKVTCRDDRGVVVTIIADNYYGYSKKEIKTQISYSANLYGLVEEEHSGGAIAFPRGVMGDIVDGTAFSNKADNKFSFKDTKKLLGDRIDVKPENYAIDKNYPNLIYIPENAYINTNTNSITWNYKGAEQKLVLSPYKTYIHPTGNKFKLEKHKAVSLWRIVNTAPEGIFCHKPCTVSGGGKSEISKSMLNAITYSTFNIVDIDEDFKKADEIIEYDYSKRWKDYDPTLPPSEPFLSSKRTLGSAVRLLTPLPVFKDEYNEFVSNIPPHIRSLVLFVKRLYRQDHGDLNWKDCISVDIINGKNGTGLKYHNTPVIGSYVRIGFNQNGQWLLNKLRSDFSACHKIQLEDDISATITLPKEQFKNLNPEFTNKSLKVVANCESHLFQRPDEAVVRGYDENAERDIVSPNTFLTNYELLTKKDAIEIYEDTINFDKYTQPVKDLVLSIVNSENDEEYFVLPSHTRIVDGEPTKNPRYLEYNKFINETEESYLGEIGVRLYRKIKSEDPVINVVNAVLPGRRNNPVDKKAGIRPLAVYNPIHYQETPELFMDFICSLTGKSPSTTGAGSEGALTKGPFNMLTPTSDLNNALLSHILTESNAFSTAAGYVGAENKVDHDISILIPEIWARLEPQDRDPNFLINDGALEKIDDFEYNGQKVLASRLGYRITKQFSLRCLNRLFDEPNIVFDERMLKPELQGMEDYVDGINNIVEAQKKVALRYFEDGSIEAAIPPLKILLHIMAYGTYEGKEISNPELRKYFERDYVIKSDWYLERLKLKQKKDIAFYQKQQTYLTNFASIDHNIVLVKELNILEKLQQIKDKLYHASNDSYLNSLMGTIGADPLFRK</sequence>
<protein>
    <recommendedName>
        <fullName evidence="1">PPi-type phosphoenolpyruvate carboxykinase lobe 2 domain-containing protein</fullName>
    </recommendedName>
</protein>
<evidence type="ECO:0000259" key="1">
    <source>
        <dbReference type="Pfam" id="PF26300"/>
    </source>
</evidence>
<evidence type="ECO:0000313" key="3">
    <source>
        <dbReference type="Proteomes" id="UP001156141"/>
    </source>
</evidence>
<name>A0ABS9RFR3_9FLAO</name>
<dbReference type="RefSeq" id="WP_240572109.1">
    <property type="nucleotide sequence ID" value="NZ_CP136709.1"/>
</dbReference>
<dbReference type="EMBL" id="JAKVQD010000001">
    <property type="protein sequence ID" value="MCH4551785.1"/>
    <property type="molecule type" value="Genomic_DNA"/>
</dbReference>
<dbReference type="Proteomes" id="UP001156141">
    <property type="component" value="Unassembled WGS sequence"/>
</dbReference>
<keyword evidence="3" id="KW-1185">Reference proteome</keyword>
<dbReference type="InterPro" id="IPR058710">
    <property type="entry name" value="PEPCK_lobe_2"/>
</dbReference>
<comment type="caution">
    <text evidence="2">The sequence shown here is derived from an EMBL/GenBank/DDBJ whole genome shotgun (WGS) entry which is preliminary data.</text>
</comment>
<gene>
    <name evidence="2" type="ORF">MKW35_04080</name>
</gene>
<reference evidence="2" key="1">
    <citation type="submission" date="2022-02" db="EMBL/GenBank/DDBJ databases">
        <title>Aestuariibaculum sp., a marine bacterium isolated from sediment in Guangxi.</title>
        <authorList>
            <person name="Ying J."/>
        </authorList>
    </citation>
    <scope>NUCLEOTIDE SEQUENCE</scope>
    <source>
        <strain evidence="2">L182</strain>
    </source>
</reference>
<feature type="domain" description="PPi-type phosphoenolpyruvate carboxykinase lobe 2" evidence="1">
    <location>
        <begin position="517"/>
        <end position="625"/>
    </location>
</feature>
<organism evidence="2 3">
    <name type="scientific">Aestuariibaculum lutulentum</name>
    <dbReference type="NCBI Taxonomy" id="2920935"/>
    <lineage>
        <taxon>Bacteria</taxon>
        <taxon>Pseudomonadati</taxon>
        <taxon>Bacteroidota</taxon>
        <taxon>Flavobacteriia</taxon>
        <taxon>Flavobacteriales</taxon>
        <taxon>Flavobacteriaceae</taxon>
    </lineage>
</organism>